<feature type="binding site" evidence="7">
    <location>
        <begin position="93"/>
        <end position="100"/>
    </location>
    <ligand>
        <name>substrate</name>
    </ligand>
</feature>
<dbReference type="InterPro" id="IPR000544">
    <property type="entry name" value="Octanoyltransferase"/>
</dbReference>
<dbReference type="GO" id="GO:0033819">
    <property type="term" value="F:lipoyl(octanoyl) transferase activity"/>
    <property type="evidence" value="ECO:0007669"/>
    <property type="project" value="UniProtKB-EC"/>
</dbReference>
<dbReference type="Proteomes" id="UP001206128">
    <property type="component" value="Unassembled WGS sequence"/>
</dbReference>
<evidence type="ECO:0000313" key="10">
    <source>
        <dbReference type="EMBL" id="MCP2164233.1"/>
    </source>
</evidence>
<feature type="binding site" evidence="7">
    <location>
        <begin position="178"/>
        <end position="180"/>
    </location>
    <ligand>
        <name>substrate</name>
    </ligand>
</feature>
<dbReference type="CDD" id="cd16444">
    <property type="entry name" value="LipB"/>
    <property type="match status" value="1"/>
</dbReference>
<evidence type="ECO:0000256" key="1">
    <source>
        <dbReference type="ARBA" id="ARBA00004821"/>
    </source>
</evidence>
<dbReference type="PANTHER" id="PTHR10993:SF7">
    <property type="entry name" value="LIPOYLTRANSFERASE 2, MITOCHONDRIAL-RELATED"/>
    <property type="match status" value="1"/>
</dbReference>
<comment type="caution">
    <text evidence="10">The sequence shown here is derived from an EMBL/GenBank/DDBJ whole genome shotgun (WGS) entry which is preliminary data.</text>
</comment>
<dbReference type="GO" id="GO:0009249">
    <property type="term" value="P:protein lipoylation"/>
    <property type="evidence" value="ECO:0007669"/>
    <property type="project" value="InterPro"/>
</dbReference>
<gene>
    <name evidence="10" type="ORF">LX83_001073</name>
</gene>
<proteinExistence type="inferred from homology"/>
<organism evidence="10 11">
    <name type="scientific">Goodfellowiella coeruleoviolacea</name>
    <dbReference type="NCBI Taxonomy" id="334858"/>
    <lineage>
        <taxon>Bacteria</taxon>
        <taxon>Bacillati</taxon>
        <taxon>Actinomycetota</taxon>
        <taxon>Actinomycetes</taxon>
        <taxon>Pseudonocardiales</taxon>
        <taxon>Pseudonocardiaceae</taxon>
        <taxon>Goodfellowiella</taxon>
    </lineage>
</organism>
<evidence type="ECO:0000256" key="6">
    <source>
        <dbReference type="PIRSR" id="PIRSR016262-1"/>
    </source>
</evidence>
<protein>
    <recommendedName>
        <fullName evidence="5">Octanoyltransferase</fullName>
        <ecNumber evidence="5">2.3.1.181</ecNumber>
    </recommendedName>
</protein>
<dbReference type="PIRSF" id="PIRSF016262">
    <property type="entry name" value="LPLase"/>
    <property type="match status" value="1"/>
</dbReference>
<evidence type="ECO:0000313" key="11">
    <source>
        <dbReference type="Proteomes" id="UP001206128"/>
    </source>
</evidence>
<feature type="domain" description="BPL/LPL catalytic" evidence="9">
    <location>
        <begin position="50"/>
        <end position="239"/>
    </location>
</feature>
<comment type="catalytic activity">
    <reaction evidence="5">
        <text>octanoyl-[ACP] + L-lysyl-[protein] = N(6)-octanoyl-L-lysyl-[protein] + holo-[ACP] + H(+)</text>
        <dbReference type="Rhea" id="RHEA:17665"/>
        <dbReference type="Rhea" id="RHEA-COMP:9636"/>
        <dbReference type="Rhea" id="RHEA-COMP:9685"/>
        <dbReference type="Rhea" id="RHEA-COMP:9752"/>
        <dbReference type="Rhea" id="RHEA-COMP:9928"/>
        <dbReference type="ChEBI" id="CHEBI:15378"/>
        <dbReference type="ChEBI" id="CHEBI:29969"/>
        <dbReference type="ChEBI" id="CHEBI:64479"/>
        <dbReference type="ChEBI" id="CHEBI:78463"/>
        <dbReference type="ChEBI" id="CHEBI:78809"/>
        <dbReference type="EC" id="2.3.1.181"/>
    </reaction>
</comment>
<sequence>MLPFVVAKTWDNGGGSGTDLPPLHRVDLGRIPYAQALEDMAAWVVQRRADEVPDRLYLLSHPQVITYGDRTPLDDLPTEATAINHIPTFPVDRGGFATYHGPGQLIGYLVMNIRQRGPGDVVRWLENGLIKALAELGFDAVRRETPKGASSLVGVWTPDHRKIGSIGMRIRGGITSHGFALNIDPDMTVFEQFTVCGLHDVTMASLSQLAAEQNRPTPTDAQVRNAVADALGAITPAPR</sequence>
<feature type="binding site" evidence="7">
    <location>
        <begin position="165"/>
        <end position="167"/>
    </location>
    <ligand>
        <name>substrate</name>
    </ligand>
</feature>
<keyword evidence="2 5" id="KW-0808">Transferase</keyword>
<evidence type="ECO:0000256" key="3">
    <source>
        <dbReference type="ARBA" id="ARBA00023315"/>
    </source>
</evidence>
<dbReference type="InterPro" id="IPR045864">
    <property type="entry name" value="aa-tRNA-synth_II/BPL/LPL"/>
</dbReference>
<dbReference type="Gene3D" id="3.30.930.10">
    <property type="entry name" value="Bira Bifunctional Protein, Domain 2"/>
    <property type="match status" value="1"/>
</dbReference>
<dbReference type="SUPFAM" id="SSF55681">
    <property type="entry name" value="Class II aaRS and biotin synthetases"/>
    <property type="match status" value="1"/>
</dbReference>
<evidence type="ECO:0000256" key="7">
    <source>
        <dbReference type="PIRSR" id="PIRSR016262-2"/>
    </source>
</evidence>
<dbReference type="Pfam" id="PF21948">
    <property type="entry name" value="LplA-B_cat"/>
    <property type="match status" value="1"/>
</dbReference>
<evidence type="ECO:0000256" key="2">
    <source>
        <dbReference type="ARBA" id="ARBA00022679"/>
    </source>
</evidence>
<dbReference type="EC" id="2.3.1.181" evidence="5"/>
<comment type="pathway">
    <text evidence="1 5">Protein modification; protein lipoylation via endogenous pathway; protein N(6)-(lipoyl)lysine from octanoyl-[acyl-carrier-protein]: step 1/2.</text>
</comment>
<name>A0AAE3GDQ1_9PSEU</name>
<comment type="similarity">
    <text evidence="5">Belongs to the LipB family.</text>
</comment>
<keyword evidence="11" id="KW-1185">Reference proteome</keyword>
<feature type="site" description="Lowers pKa of active site Cys" evidence="8">
    <location>
        <position position="162"/>
    </location>
</feature>
<feature type="active site" description="Acyl-thioester intermediate" evidence="6">
    <location>
        <position position="196"/>
    </location>
</feature>
<dbReference type="AlphaFoldDB" id="A0AAE3GDQ1"/>
<evidence type="ECO:0000256" key="8">
    <source>
        <dbReference type="PIRSR" id="PIRSR016262-3"/>
    </source>
</evidence>
<dbReference type="PANTHER" id="PTHR10993">
    <property type="entry name" value="OCTANOYLTRANSFERASE"/>
    <property type="match status" value="1"/>
</dbReference>
<reference evidence="10" key="1">
    <citation type="submission" date="2022-06" db="EMBL/GenBank/DDBJ databases">
        <title>Genomic Encyclopedia of Archaeal and Bacterial Type Strains, Phase II (KMG-II): from individual species to whole genera.</title>
        <authorList>
            <person name="Goeker M."/>
        </authorList>
    </citation>
    <scope>NUCLEOTIDE SEQUENCE</scope>
    <source>
        <strain evidence="10">DSM 43935</strain>
    </source>
</reference>
<dbReference type="InterPro" id="IPR020605">
    <property type="entry name" value="Octanoyltransferase_CS"/>
</dbReference>
<dbReference type="InterPro" id="IPR004143">
    <property type="entry name" value="BPL_LPL_catalytic"/>
</dbReference>
<evidence type="ECO:0000256" key="5">
    <source>
        <dbReference type="PIRNR" id="PIRNR016262"/>
    </source>
</evidence>
<dbReference type="NCBIfam" id="TIGR00214">
    <property type="entry name" value="lipB"/>
    <property type="match status" value="1"/>
</dbReference>
<keyword evidence="3 5" id="KW-0012">Acyltransferase</keyword>
<evidence type="ECO:0000256" key="4">
    <source>
        <dbReference type="ARBA" id="ARBA00024732"/>
    </source>
</evidence>
<dbReference type="EMBL" id="JAMTCK010000002">
    <property type="protein sequence ID" value="MCP2164233.1"/>
    <property type="molecule type" value="Genomic_DNA"/>
</dbReference>
<accession>A0AAE3GDQ1</accession>
<evidence type="ECO:0000259" key="9">
    <source>
        <dbReference type="PROSITE" id="PS51733"/>
    </source>
</evidence>
<comment type="function">
    <text evidence="4 5">Catalyzes the transfer of endogenously produced octanoic acid from octanoyl-acyl-carrier-protein onto the lipoyl domains of lipoate-dependent enzymes. Lipoyl-ACP can also act as a substrate although octanoyl-ACP is likely to be the physiological substrate.</text>
</comment>
<dbReference type="PROSITE" id="PS01313">
    <property type="entry name" value="LIPB"/>
    <property type="match status" value="1"/>
</dbReference>
<dbReference type="PROSITE" id="PS51733">
    <property type="entry name" value="BPL_LPL_CATALYTIC"/>
    <property type="match status" value="1"/>
</dbReference>